<dbReference type="STRING" id="1797729.A3A60_04235"/>
<dbReference type="Proteomes" id="UP000179227">
    <property type="component" value="Unassembled WGS sequence"/>
</dbReference>
<comment type="caution">
    <text evidence="1">The sequence shown here is derived from an EMBL/GenBank/DDBJ whole genome shotgun (WGS) entry which is preliminary data.</text>
</comment>
<proteinExistence type="predicted"/>
<sequence length="84" mass="9830">MKISYTNHALKKFSDFKVFQIIVTKTQISRAINHPKHESRDNGNEISSSSFDRNHNLRVVHKEENGVIIVITFYICRKGRYGEH</sequence>
<evidence type="ECO:0008006" key="3">
    <source>
        <dbReference type="Google" id="ProtNLM"/>
    </source>
</evidence>
<protein>
    <recommendedName>
        <fullName evidence="3">DUF4258 domain-containing protein</fullName>
    </recommendedName>
</protein>
<evidence type="ECO:0000313" key="2">
    <source>
        <dbReference type="Proteomes" id="UP000179227"/>
    </source>
</evidence>
<dbReference type="AlphaFoldDB" id="A0A1F5HYU5"/>
<dbReference type="EMBL" id="MFBS01000020">
    <property type="protein sequence ID" value="OGE09301.1"/>
    <property type="molecule type" value="Genomic_DNA"/>
</dbReference>
<name>A0A1F5HYU5_9BACT</name>
<organism evidence="1 2">
    <name type="scientific">Candidatus Curtissbacteria bacterium RIFCSPLOWO2_01_FULL_42_26</name>
    <dbReference type="NCBI Taxonomy" id="1797729"/>
    <lineage>
        <taxon>Bacteria</taxon>
        <taxon>Candidatus Curtissiibacteriota</taxon>
    </lineage>
</organism>
<accession>A0A1F5HYU5</accession>
<gene>
    <name evidence="1" type="ORF">A3A60_04235</name>
</gene>
<evidence type="ECO:0000313" key="1">
    <source>
        <dbReference type="EMBL" id="OGE09301.1"/>
    </source>
</evidence>
<reference evidence="1 2" key="1">
    <citation type="journal article" date="2016" name="Nat. Commun.">
        <title>Thousands of microbial genomes shed light on interconnected biogeochemical processes in an aquifer system.</title>
        <authorList>
            <person name="Anantharaman K."/>
            <person name="Brown C.T."/>
            <person name="Hug L.A."/>
            <person name="Sharon I."/>
            <person name="Castelle C.J."/>
            <person name="Probst A.J."/>
            <person name="Thomas B.C."/>
            <person name="Singh A."/>
            <person name="Wilkins M.J."/>
            <person name="Karaoz U."/>
            <person name="Brodie E.L."/>
            <person name="Williams K.H."/>
            <person name="Hubbard S.S."/>
            <person name="Banfield J.F."/>
        </authorList>
    </citation>
    <scope>NUCLEOTIDE SEQUENCE [LARGE SCALE GENOMIC DNA]</scope>
</reference>